<feature type="region of interest" description="Disordered" evidence="1">
    <location>
        <begin position="1"/>
        <end position="20"/>
    </location>
</feature>
<sequence>MSNNIYEPPQSNVTPPTGPGKGNSGRAIPLTLIFDYGVTHLLTFIVAAFITSFYMSQGKSLEDITAIFEAAGLFSSINILFLAVGLSVSFISGYMCAKWSVKNVWRDIVIVMVISQVIETFLYWDRLSFGEYMFLTVLDTTAMVLGVNRWIKQHKKYWNKPDLH</sequence>
<evidence type="ECO:0000256" key="2">
    <source>
        <dbReference type="SAM" id="Phobius"/>
    </source>
</evidence>
<reference evidence="3" key="1">
    <citation type="submission" date="2023-07" db="EMBL/GenBank/DDBJ databases">
        <title>Genome content predicts the carbon catabolic preferences of heterotrophic bacteria.</title>
        <authorList>
            <person name="Gralka M."/>
        </authorList>
    </citation>
    <scope>NUCLEOTIDE SEQUENCE</scope>
    <source>
        <strain evidence="3">I3M17_2</strain>
    </source>
</reference>
<feature type="transmembrane region" description="Helical" evidence="2">
    <location>
        <begin position="67"/>
        <end position="92"/>
    </location>
</feature>
<feature type="transmembrane region" description="Helical" evidence="2">
    <location>
        <begin position="33"/>
        <end position="55"/>
    </location>
</feature>
<dbReference type="AlphaFoldDB" id="A0AAW7X807"/>
<comment type="caution">
    <text evidence="3">The sequence shown here is derived from an EMBL/GenBank/DDBJ whole genome shotgun (WGS) entry which is preliminary data.</text>
</comment>
<evidence type="ECO:0000313" key="4">
    <source>
        <dbReference type="Proteomes" id="UP001169760"/>
    </source>
</evidence>
<gene>
    <name evidence="3" type="ORF">Q4521_09590</name>
</gene>
<evidence type="ECO:0000256" key="1">
    <source>
        <dbReference type="SAM" id="MobiDB-lite"/>
    </source>
</evidence>
<feature type="transmembrane region" description="Helical" evidence="2">
    <location>
        <begin position="130"/>
        <end position="151"/>
    </location>
</feature>
<organism evidence="3 4">
    <name type="scientific">Saccharophagus degradans</name>
    <dbReference type="NCBI Taxonomy" id="86304"/>
    <lineage>
        <taxon>Bacteria</taxon>
        <taxon>Pseudomonadati</taxon>
        <taxon>Pseudomonadota</taxon>
        <taxon>Gammaproteobacteria</taxon>
        <taxon>Cellvibrionales</taxon>
        <taxon>Cellvibrionaceae</taxon>
        <taxon>Saccharophagus</taxon>
    </lineage>
</organism>
<feature type="transmembrane region" description="Helical" evidence="2">
    <location>
        <begin position="104"/>
        <end position="124"/>
    </location>
</feature>
<proteinExistence type="predicted"/>
<dbReference type="EMBL" id="JAUOPB010000006">
    <property type="protein sequence ID" value="MDO6422726.1"/>
    <property type="molecule type" value="Genomic_DNA"/>
</dbReference>
<keyword evidence="2" id="KW-1133">Transmembrane helix</keyword>
<keyword evidence="2" id="KW-0812">Transmembrane</keyword>
<name>A0AAW7X807_9GAMM</name>
<accession>A0AAW7X807</accession>
<feature type="compositionally biased region" description="Polar residues" evidence="1">
    <location>
        <begin position="1"/>
        <end position="15"/>
    </location>
</feature>
<keyword evidence="2" id="KW-0472">Membrane</keyword>
<evidence type="ECO:0000313" key="3">
    <source>
        <dbReference type="EMBL" id="MDO6422726.1"/>
    </source>
</evidence>
<dbReference type="RefSeq" id="WP_216064990.1">
    <property type="nucleotide sequence ID" value="NZ_CP123764.1"/>
</dbReference>
<dbReference type="Proteomes" id="UP001169760">
    <property type="component" value="Unassembled WGS sequence"/>
</dbReference>
<protein>
    <submittedName>
        <fullName evidence="3">Uncharacterized protein</fullName>
    </submittedName>
</protein>